<accession>A0A0F9JLU0</accession>
<comment type="caution">
    <text evidence="1">The sequence shown here is derived from an EMBL/GenBank/DDBJ whole genome shotgun (WGS) entry which is preliminary data.</text>
</comment>
<proteinExistence type="predicted"/>
<dbReference type="EMBL" id="LAZR01009780">
    <property type="protein sequence ID" value="KKM70628.1"/>
    <property type="molecule type" value="Genomic_DNA"/>
</dbReference>
<protein>
    <submittedName>
        <fullName evidence="1">Uncharacterized protein</fullName>
    </submittedName>
</protein>
<organism evidence="1">
    <name type="scientific">marine sediment metagenome</name>
    <dbReference type="NCBI Taxonomy" id="412755"/>
    <lineage>
        <taxon>unclassified sequences</taxon>
        <taxon>metagenomes</taxon>
        <taxon>ecological metagenomes</taxon>
    </lineage>
</organism>
<feature type="non-terminal residue" evidence="1">
    <location>
        <position position="1"/>
    </location>
</feature>
<dbReference type="AlphaFoldDB" id="A0A0F9JLU0"/>
<gene>
    <name evidence="1" type="ORF">LCGC14_1438760</name>
</gene>
<name>A0A0F9JLU0_9ZZZZ</name>
<evidence type="ECO:0000313" key="1">
    <source>
        <dbReference type="EMBL" id="KKM70628.1"/>
    </source>
</evidence>
<reference evidence="1" key="1">
    <citation type="journal article" date="2015" name="Nature">
        <title>Complex archaea that bridge the gap between prokaryotes and eukaryotes.</title>
        <authorList>
            <person name="Spang A."/>
            <person name="Saw J.H."/>
            <person name="Jorgensen S.L."/>
            <person name="Zaremba-Niedzwiedzka K."/>
            <person name="Martijn J."/>
            <person name="Lind A.E."/>
            <person name="van Eijk R."/>
            <person name="Schleper C."/>
            <person name="Guy L."/>
            <person name="Ettema T.J."/>
        </authorList>
    </citation>
    <scope>NUCLEOTIDE SEQUENCE</scope>
</reference>
<sequence>YARWQELGMQVQRGQHATLGLFCKCQVQPVKVTKRIVTGKLKNGEVIVYELPLSNEQVEAIGLYHKSAEEN</sequence>